<dbReference type="FunFam" id="1.20.5.110:FF:000004">
    <property type="entry name" value="Vesicle-associated membrane protein 7"/>
    <property type="match status" value="1"/>
</dbReference>
<dbReference type="CTD" id="6843"/>
<comment type="similarity">
    <text evidence="1">Belongs to the synaptobrevin family.</text>
</comment>
<evidence type="ECO:0000256" key="6">
    <source>
        <dbReference type="ARBA" id="ARBA00023136"/>
    </source>
</evidence>
<evidence type="ECO:0000256" key="4">
    <source>
        <dbReference type="ARBA" id="ARBA00022927"/>
    </source>
</evidence>
<dbReference type="PROSITE" id="PS00417">
    <property type="entry name" value="SYNAPTOBREVIN"/>
    <property type="match status" value="1"/>
</dbReference>
<evidence type="ECO:0000313" key="12">
    <source>
        <dbReference type="Proteomes" id="UP000515156"/>
    </source>
</evidence>
<dbReference type="GO" id="GO:0016192">
    <property type="term" value="P:vesicle-mediated transport"/>
    <property type="evidence" value="ECO:0007669"/>
    <property type="project" value="InterPro"/>
</dbReference>
<evidence type="ECO:0000256" key="3">
    <source>
        <dbReference type="ARBA" id="ARBA00022692"/>
    </source>
</evidence>
<keyword evidence="6 10" id="KW-0472">Membrane</keyword>
<dbReference type="GO" id="GO:0005737">
    <property type="term" value="C:cytoplasm"/>
    <property type="evidence" value="ECO:0007669"/>
    <property type="project" value="UniProtKB-ARBA"/>
</dbReference>
<evidence type="ECO:0000256" key="5">
    <source>
        <dbReference type="ARBA" id="ARBA00022989"/>
    </source>
</evidence>
<dbReference type="PRINTS" id="PR00219">
    <property type="entry name" value="SYNAPTOBREVN"/>
</dbReference>
<dbReference type="InterPro" id="IPR016444">
    <property type="entry name" value="Synaptobrevin/VAMP"/>
</dbReference>
<evidence type="ECO:0000256" key="8">
    <source>
        <dbReference type="PROSITE-ProRule" id="PRU00290"/>
    </source>
</evidence>
<dbReference type="GeneID" id="115458362"/>
<evidence type="ECO:0000256" key="9">
    <source>
        <dbReference type="SAM" id="MobiDB-lite"/>
    </source>
</evidence>
<dbReference type="CDD" id="cd15870">
    <property type="entry name" value="R-SNARE_VAMP2"/>
    <property type="match status" value="1"/>
</dbReference>
<keyword evidence="2" id="KW-0813">Transport</keyword>
<keyword evidence="3 10" id="KW-0812">Transmembrane</keyword>
<sequence>MSAPPVASGPGGPEGAPAGPPPNLTSNKRLQQTEAQVSEVVGIMRDNVDKVIARDEKLSELDDRADKLQAGAQLFETRAAQLKRKYWWKNCKMMIIMGVICAIMVVIIITLLFHAKSGPFRTVFRWCKNRLDESSSETQAGGPLTRDAALF</sequence>
<evidence type="ECO:0000256" key="1">
    <source>
        <dbReference type="ARBA" id="ARBA00008025"/>
    </source>
</evidence>
<feature type="transmembrane region" description="Helical" evidence="10">
    <location>
        <begin position="93"/>
        <end position="115"/>
    </location>
</feature>
<name>A0A6P7X0Q4_9AMPH</name>
<keyword evidence="4" id="KW-0653">Protein transport</keyword>
<dbReference type="PROSITE" id="PS50892">
    <property type="entry name" value="V_SNARE"/>
    <property type="match status" value="1"/>
</dbReference>
<keyword evidence="12" id="KW-1185">Reference proteome</keyword>
<evidence type="ECO:0000256" key="2">
    <source>
        <dbReference type="ARBA" id="ARBA00022448"/>
    </source>
</evidence>
<dbReference type="SUPFAM" id="SSF58038">
    <property type="entry name" value="SNARE fusion complex"/>
    <property type="match status" value="1"/>
</dbReference>
<dbReference type="Proteomes" id="UP000515156">
    <property type="component" value="Chromosome 14"/>
</dbReference>
<organism evidence="12 13">
    <name type="scientific">Microcaecilia unicolor</name>
    <dbReference type="NCBI Taxonomy" id="1415580"/>
    <lineage>
        <taxon>Eukaryota</taxon>
        <taxon>Metazoa</taxon>
        <taxon>Chordata</taxon>
        <taxon>Craniata</taxon>
        <taxon>Vertebrata</taxon>
        <taxon>Euteleostomi</taxon>
        <taxon>Amphibia</taxon>
        <taxon>Gymnophiona</taxon>
        <taxon>Siphonopidae</taxon>
        <taxon>Microcaecilia</taxon>
    </lineage>
</organism>
<accession>A0A6P7X0Q4</accession>
<dbReference type="GO" id="GO:0012505">
    <property type="term" value="C:endomembrane system"/>
    <property type="evidence" value="ECO:0007669"/>
    <property type="project" value="UniProtKB-SubCell"/>
</dbReference>
<dbReference type="Pfam" id="PF00957">
    <property type="entry name" value="Synaptobrevin"/>
    <property type="match status" value="1"/>
</dbReference>
<evidence type="ECO:0000256" key="10">
    <source>
        <dbReference type="SAM" id="Phobius"/>
    </source>
</evidence>
<feature type="region of interest" description="Disordered" evidence="9">
    <location>
        <begin position="1"/>
        <end position="28"/>
    </location>
</feature>
<dbReference type="InterPro" id="IPR001388">
    <property type="entry name" value="Synaptobrevin-like"/>
</dbReference>
<evidence type="ECO:0000313" key="13">
    <source>
        <dbReference type="RefSeq" id="XP_030044125.1"/>
    </source>
</evidence>
<dbReference type="RefSeq" id="XP_030044125.1">
    <property type="nucleotide sequence ID" value="XM_030188265.1"/>
</dbReference>
<reference evidence="13" key="1">
    <citation type="submission" date="2025-08" db="UniProtKB">
        <authorList>
            <consortium name="RefSeq"/>
        </authorList>
    </citation>
    <scope>IDENTIFICATION</scope>
</reference>
<comment type="subcellular location">
    <subcellularLocation>
        <location evidence="7">Endomembrane system</location>
        <topology evidence="7">Single-pass type IV membrane protein</topology>
    </subcellularLocation>
</comment>
<dbReference type="AlphaFoldDB" id="A0A6P7X0Q4"/>
<dbReference type="PANTHER" id="PTHR45701">
    <property type="entry name" value="SYNAPTOBREVIN FAMILY MEMBER"/>
    <property type="match status" value="1"/>
</dbReference>
<feature type="domain" description="V-SNARE coiled-coil homology" evidence="11">
    <location>
        <begin position="29"/>
        <end position="89"/>
    </location>
</feature>
<dbReference type="GO" id="GO:0016020">
    <property type="term" value="C:membrane"/>
    <property type="evidence" value="ECO:0007669"/>
    <property type="project" value="InterPro"/>
</dbReference>
<protein>
    <submittedName>
        <fullName evidence="13">Vesicle-associated membrane protein 1 isoform X2</fullName>
    </submittedName>
</protein>
<evidence type="ECO:0000259" key="11">
    <source>
        <dbReference type="PROSITE" id="PS50892"/>
    </source>
</evidence>
<evidence type="ECO:0000256" key="7">
    <source>
        <dbReference type="ARBA" id="ARBA00046280"/>
    </source>
</evidence>
<dbReference type="InterPro" id="IPR042855">
    <property type="entry name" value="V_SNARE_CC"/>
</dbReference>
<proteinExistence type="inferred from homology"/>
<keyword evidence="5 10" id="KW-1133">Transmembrane helix</keyword>
<dbReference type="Gene3D" id="1.20.5.110">
    <property type="match status" value="1"/>
</dbReference>
<keyword evidence="8" id="KW-0175">Coiled coil</keyword>
<gene>
    <name evidence="13" type="primary">VAMP1</name>
</gene>
<dbReference type="GO" id="GO:0015031">
    <property type="term" value="P:protein transport"/>
    <property type="evidence" value="ECO:0007669"/>
    <property type="project" value="UniProtKB-KW"/>
</dbReference>